<evidence type="ECO:0000256" key="3">
    <source>
        <dbReference type="ARBA" id="ARBA00007667"/>
    </source>
</evidence>
<dbReference type="PIRSF" id="PIRSF000414">
    <property type="entry name" value="AICARFT_IMPCHas"/>
    <property type="match status" value="1"/>
</dbReference>
<dbReference type="Pfam" id="PF02142">
    <property type="entry name" value="MGS"/>
    <property type="match status" value="1"/>
</dbReference>
<comment type="domain">
    <text evidence="10">The IMP cyclohydrolase activity resides in the N-terminal region.</text>
</comment>
<proteinExistence type="inferred from homology"/>
<comment type="pathway">
    <text evidence="1 10">Purine metabolism; IMP biosynthesis via de novo pathway; IMP from 5-formamido-1-(5-phospho-D-ribosyl)imidazole-4-carboxamide: step 1/1.</text>
</comment>
<dbReference type="GO" id="GO:0006189">
    <property type="term" value="P:'de novo' IMP biosynthetic process"/>
    <property type="evidence" value="ECO:0007669"/>
    <property type="project" value="UniProtKB-UniRule"/>
</dbReference>
<evidence type="ECO:0000256" key="4">
    <source>
        <dbReference type="ARBA" id="ARBA00022679"/>
    </source>
</evidence>
<sequence length="526" mass="58053">MSLQPLAELPEHPLPINRALLSVSDKTDIIPLAGALHKAGVELISTGGTARKIRGAEIPVTDVSEVTGFEECLDGRVKTLHPLIHGGLLGRTSHEPDVKEMKRLNIDPIELVVVNLYPFQQATADPDCTPAIATEHIDIGGPTMIRAAAKNFPHVCVLTSPAQYGDFRKALKEKQGIPFAKRQQWAKEAFNHTASYDTHIADYFNELTVKDDEQPEQLNISLPKSQSLRYGENPHQKAAVYGYQDEFIDCFHGKQLSYNNFLDVDSALRLIADFRDAPPTCAIFKHTVPCGIASDKSLHRAWKKAFRTDTKSPFGGIVIVNRELDRATAEAIDEIFTEIIIAPSFSREARSLLEQKKNRRLIRQRQPLSKKTDKQFRSIFGGALSQNTDFTVTAKEDLRVVTKRQPTEKEIRDMLFSWKVVKHVKSNAIVYARDQQTIGIGTGQTSRVEASQIALAKAREEGLSLAGTAIASDAFFPFPDGVEAAAGAGATAVIQPGGSIRDEQVIEAADRLGLAMVFTGKRLFRH</sequence>
<dbReference type="Gene3D" id="3.40.50.1380">
    <property type="entry name" value="Methylglyoxal synthase-like domain"/>
    <property type="match status" value="1"/>
</dbReference>
<dbReference type="OrthoDB" id="9802065at2"/>
<evidence type="ECO:0000259" key="11">
    <source>
        <dbReference type="PROSITE" id="PS51855"/>
    </source>
</evidence>
<dbReference type="SMART" id="SM00851">
    <property type="entry name" value="MGS"/>
    <property type="match status" value="1"/>
</dbReference>
<comment type="catalytic activity">
    <reaction evidence="8 10">
        <text>(6R)-10-formyltetrahydrofolate + 5-amino-1-(5-phospho-beta-D-ribosyl)imidazole-4-carboxamide = 5-formamido-1-(5-phospho-D-ribosyl)imidazole-4-carboxamide + (6S)-5,6,7,8-tetrahydrofolate</text>
        <dbReference type="Rhea" id="RHEA:22192"/>
        <dbReference type="ChEBI" id="CHEBI:57453"/>
        <dbReference type="ChEBI" id="CHEBI:58467"/>
        <dbReference type="ChEBI" id="CHEBI:58475"/>
        <dbReference type="ChEBI" id="CHEBI:195366"/>
        <dbReference type="EC" id="2.1.2.3"/>
    </reaction>
</comment>
<keyword evidence="5 10" id="KW-0658">Purine biosynthesis</keyword>
<dbReference type="STRING" id="1194090.SAMN05443144_103188"/>
<protein>
    <recommendedName>
        <fullName evidence="10">Bifunctional purine biosynthesis protein PurH</fullName>
    </recommendedName>
    <domain>
        <recommendedName>
            <fullName evidence="10">Phosphoribosylaminoimidazolecarboxamide formyltransferase</fullName>
            <ecNumber evidence="10">2.1.2.3</ecNumber>
        </recommendedName>
        <alternativeName>
            <fullName evidence="10">AICAR transformylase</fullName>
        </alternativeName>
    </domain>
    <domain>
        <recommendedName>
            <fullName evidence="10">IMP cyclohydrolase</fullName>
            <ecNumber evidence="10">3.5.4.10</ecNumber>
        </recommendedName>
        <alternativeName>
            <fullName evidence="10">ATIC</fullName>
        </alternativeName>
        <alternativeName>
            <fullName evidence="10">IMP synthase</fullName>
        </alternativeName>
        <alternativeName>
            <fullName evidence="10">Inosinicase</fullName>
        </alternativeName>
    </domain>
</protein>
<keyword evidence="7 10" id="KW-0511">Multifunctional enzyme</keyword>
<keyword evidence="6 10" id="KW-0378">Hydrolase</keyword>
<dbReference type="PANTHER" id="PTHR11692:SF0">
    <property type="entry name" value="BIFUNCTIONAL PURINE BIOSYNTHESIS PROTEIN ATIC"/>
    <property type="match status" value="1"/>
</dbReference>
<reference evidence="12 13" key="1">
    <citation type="submission" date="2016-11" db="EMBL/GenBank/DDBJ databases">
        <authorList>
            <person name="Jaros S."/>
            <person name="Januszkiewicz K."/>
            <person name="Wedrychowicz H."/>
        </authorList>
    </citation>
    <scope>NUCLEOTIDE SEQUENCE [LARGE SCALE GENOMIC DNA]</scope>
    <source>
        <strain evidence="12 13">DSM 21986</strain>
    </source>
</reference>
<evidence type="ECO:0000256" key="8">
    <source>
        <dbReference type="ARBA" id="ARBA00050488"/>
    </source>
</evidence>
<dbReference type="AlphaFoldDB" id="A0A1M4WCV0"/>
<evidence type="ECO:0000313" key="12">
    <source>
        <dbReference type="EMBL" id="SHE79111.1"/>
    </source>
</evidence>
<dbReference type="GO" id="GO:0004643">
    <property type="term" value="F:phosphoribosylaminoimidazolecarboxamide formyltransferase activity"/>
    <property type="evidence" value="ECO:0007669"/>
    <property type="project" value="UniProtKB-UniRule"/>
</dbReference>
<dbReference type="RefSeq" id="WP_084088021.1">
    <property type="nucleotide sequence ID" value="NZ_FQUS01000003.1"/>
</dbReference>
<comment type="similarity">
    <text evidence="3 10">Belongs to the PurH family.</text>
</comment>
<dbReference type="PANTHER" id="PTHR11692">
    <property type="entry name" value="BIFUNCTIONAL PURINE BIOSYNTHESIS PROTEIN PURH"/>
    <property type="match status" value="1"/>
</dbReference>
<dbReference type="EC" id="2.1.2.3" evidence="10"/>
<name>A0A1M4WCV0_9BACT</name>
<dbReference type="GO" id="GO:0005829">
    <property type="term" value="C:cytosol"/>
    <property type="evidence" value="ECO:0007669"/>
    <property type="project" value="TreeGrafter"/>
</dbReference>
<dbReference type="HAMAP" id="MF_00139">
    <property type="entry name" value="PurH"/>
    <property type="match status" value="1"/>
</dbReference>
<dbReference type="EC" id="3.5.4.10" evidence="10"/>
<dbReference type="CDD" id="cd01421">
    <property type="entry name" value="IMPCH"/>
    <property type="match status" value="1"/>
</dbReference>
<dbReference type="UniPathway" id="UPA00074">
    <property type="reaction ID" value="UER00133"/>
</dbReference>
<feature type="domain" description="MGS-like" evidence="11">
    <location>
        <begin position="7"/>
        <end position="159"/>
    </location>
</feature>
<accession>A0A1M4WCV0</accession>
<comment type="pathway">
    <text evidence="2 10">Purine metabolism; IMP biosynthesis via de novo pathway; 5-formamido-1-(5-phospho-D-ribosyl)imidazole-4-carboxamide from 5-amino-1-(5-phospho-D-ribosyl)imidazole-4-carboxamide (10-formyl THF route): step 1/1.</text>
</comment>
<evidence type="ECO:0000256" key="1">
    <source>
        <dbReference type="ARBA" id="ARBA00004844"/>
    </source>
</evidence>
<dbReference type="GO" id="GO:0003937">
    <property type="term" value="F:IMP cyclohydrolase activity"/>
    <property type="evidence" value="ECO:0007669"/>
    <property type="project" value="UniProtKB-UniRule"/>
</dbReference>
<dbReference type="InterPro" id="IPR036914">
    <property type="entry name" value="MGS-like_dom_sf"/>
</dbReference>
<dbReference type="SUPFAM" id="SSF52335">
    <property type="entry name" value="Methylglyoxal synthase-like"/>
    <property type="match status" value="1"/>
</dbReference>
<dbReference type="PROSITE" id="PS51855">
    <property type="entry name" value="MGS"/>
    <property type="match status" value="1"/>
</dbReference>
<dbReference type="InterPro" id="IPR024051">
    <property type="entry name" value="AICAR_Tfase_dup_dom_sf"/>
</dbReference>
<dbReference type="NCBIfam" id="TIGR00355">
    <property type="entry name" value="purH"/>
    <property type="match status" value="1"/>
</dbReference>
<keyword evidence="13" id="KW-1185">Reference proteome</keyword>
<dbReference type="Proteomes" id="UP000184041">
    <property type="component" value="Unassembled WGS sequence"/>
</dbReference>
<dbReference type="Pfam" id="PF01808">
    <property type="entry name" value="AICARFT_IMPCHas"/>
    <property type="match status" value="1"/>
</dbReference>
<gene>
    <name evidence="10" type="primary">purH</name>
    <name evidence="12" type="ORF">SAMN05443144_103188</name>
</gene>
<dbReference type="Gene3D" id="3.40.140.20">
    <property type="match status" value="2"/>
</dbReference>
<evidence type="ECO:0000313" key="13">
    <source>
        <dbReference type="Proteomes" id="UP000184041"/>
    </source>
</evidence>
<dbReference type="EMBL" id="FQUS01000003">
    <property type="protein sequence ID" value="SHE79111.1"/>
    <property type="molecule type" value="Genomic_DNA"/>
</dbReference>
<evidence type="ECO:0000256" key="10">
    <source>
        <dbReference type="HAMAP-Rule" id="MF_00139"/>
    </source>
</evidence>
<keyword evidence="4 10" id="KW-0808">Transferase</keyword>
<dbReference type="InterPro" id="IPR016193">
    <property type="entry name" value="Cytidine_deaminase-like"/>
</dbReference>
<dbReference type="InterPro" id="IPR002695">
    <property type="entry name" value="PurH-like"/>
</dbReference>
<evidence type="ECO:0000256" key="5">
    <source>
        <dbReference type="ARBA" id="ARBA00022755"/>
    </source>
</evidence>
<dbReference type="InterPro" id="IPR011607">
    <property type="entry name" value="MGS-like_dom"/>
</dbReference>
<dbReference type="SMART" id="SM00798">
    <property type="entry name" value="AICARFT_IMPCHas"/>
    <property type="match status" value="1"/>
</dbReference>
<dbReference type="SUPFAM" id="SSF53927">
    <property type="entry name" value="Cytidine deaminase-like"/>
    <property type="match status" value="1"/>
</dbReference>
<dbReference type="FunFam" id="3.40.140.20:FF:000001">
    <property type="entry name" value="Bifunctional purine biosynthesis protein PurH"/>
    <property type="match status" value="1"/>
</dbReference>
<evidence type="ECO:0000256" key="9">
    <source>
        <dbReference type="ARBA" id="ARBA00050687"/>
    </source>
</evidence>
<evidence type="ECO:0000256" key="6">
    <source>
        <dbReference type="ARBA" id="ARBA00022801"/>
    </source>
</evidence>
<dbReference type="NCBIfam" id="NF002049">
    <property type="entry name" value="PRK00881.1"/>
    <property type="match status" value="1"/>
</dbReference>
<comment type="catalytic activity">
    <reaction evidence="9 10">
        <text>IMP + H2O = 5-formamido-1-(5-phospho-D-ribosyl)imidazole-4-carboxamide</text>
        <dbReference type="Rhea" id="RHEA:18445"/>
        <dbReference type="ChEBI" id="CHEBI:15377"/>
        <dbReference type="ChEBI" id="CHEBI:58053"/>
        <dbReference type="ChEBI" id="CHEBI:58467"/>
        <dbReference type="EC" id="3.5.4.10"/>
    </reaction>
</comment>
<organism evidence="12 13">
    <name type="scientific">Fodinibius roseus</name>
    <dbReference type="NCBI Taxonomy" id="1194090"/>
    <lineage>
        <taxon>Bacteria</taxon>
        <taxon>Pseudomonadati</taxon>
        <taxon>Balneolota</taxon>
        <taxon>Balneolia</taxon>
        <taxon>Balneolales</taxon>
        <taxon>Balneolaceae</taxon>
        <taxon>Fodinibius</taxon>
    </lineage>
</organism>
<evidence type="ECO:0000256" key="7">
    <source>
        <dbReference type="ARBA" id="ARBA00023268"/>
    </source>
</evidence>
<dbReference type="FunFam" id="3.40.50.1380:FF:000001">
    <property type="entry name" value="Bifunctional purine biosynthesis protein PurH"/>
    <property type="match status" value="1"/>
</dbReference>
<evidence type="ECO:0000256" key="2">
    <source>
        <dbReference type="ARBA" id="ARBA00004954"/>
    </source>
</evidence>